<evidence type="ECO:0000256" key="6">
    <source>
        <dbReference type="ARBA" id="ARBA00023242"/>
    </source>
</evidence>
<dbReference type="Pfam" id="PF00172">
    <property type="entry name" value="Zn_clus"/>
    <property type="match status" value="1"/>
</dbReference>
<dbReference type="STRING" id="1408157.A0A1J7I5I9"/>
<evidence type="ECO:0000256" key="5">
    <source>
        <dbReference type="ARBA" id="ARBA00023163"/>
    </source>
</evidence>
<evidence type="ECO:0000256" key="2">
    <source>
        <dbReference type="ARBA" id="ARBA00022833"/>
    </source>
</evidence>
<dbReference type="EMBL" id="KV875112">
    <property type="protein sequence ID" value="OIW22627.1"/>
    <property type="molecule type" value="Genomic_DNA"/>
</dbReference>
<dbReference type="Pfam" id="PF11951">
    <property type="entry name" value="Fungal_trans_2"/>
    <property type="match status" value="1"/>
</dbReference>
<accession>A0A1J7I5I9</accession>
<dbReference type="PANTHER" id="PTHR37534:SF46">
    <property type="entry name" value="ZN(II)2CYS6 TRANSCRIPTION FACTOR (EUROFUNG)"/>
    <property type="match status" value="1"/>
</dbReference>
<sequence>MLLTATKRPNVYPTACRNCRRRGRKCDKTLPACQSCKDRSVVCEGYVTRWAGVAARGRLQGKTIPVLPDKDTIDKRSVEGSPSRSVASTALARRLPEAPLNRRRQSQDVSESQPDSATLVVKRSIPEPEDGVDSFIDYYAYDVSTISYLGSSPEKSPYLLYVHPLTDRVLPLRYAVAASAACHLASRFQNDALKAKSLEWQLKAMELLRQRLRSGASPADLGTLMSILILAQTDMCTGDCDEFDAHIPAAKAFVDEPGPTLPDRSYCEQRLAWLDIMRSTTSDRFLTFTSPDLKKVFSRYQSAQAREWGNEAFACPIELLEYIVDITVLYKIQPRGRLFSPESLEKATLLLRGTASWTPRCEYSEQMSHVVSAWHAGIQLYVVRLFRLHQQGDAAVDTSGLVEQALGQARALQRPDAWSHAALWPLFQAGLWLEGPEDSKARQWMVQFLQTLLRASGCRQFQIAATTLEMAWGSGEYHDSITAGTLTGSLILG</sequence>
<feature type="compositionally biased region" description="Polar residues" evidence="7">
    <location>
        <begin position="107"/>
        <end position="116"/>
    </location>
</feature>
<feature type="region of interest" description="Disordered" evidence="7">
    <location>
        <begin position="72"/>
        <end position="118"/>
    </location>
</feature>
<reference evidence="9 10" key="1">
    <citation type="submission" date="2016-10" db="EMBL/GenBank/DDBJ databases">
        <title>Draft genome sequence of Coniochaeta ligniaria NRRL30616, a lignocellulolytic fungus for bioabatement of inhibitors in plant biomass hydrolysates.</title>
        <authorList>
            <consortium name="DOE Joint Genome Institute"/>
            <person name="Jimenez D.J."/>
            <person name="Hector R.E."/>
            <person name="Riley R."/>
            <person name="Sun H."/>
            <person name="Grigoriev I.V."/>
            <person name="Van Elsas J.D."/>
            <person name="Nichols N.N."/>
        </authorList>
    </citation>
    <scope>NUCLEOTIDE SEQUENCE [LARGE SCALE GENOMIC DNA]</scope>
    <source>
        <strain evidence="9 10">NRRL 30616</strain>
    </source>
</reference>
<dbReference type="InterPro" id="IPR021858">
    <property type="entry name" value="Fun_TF"/>
</dbReference>
<dbReference type="GO" id="GO:0000981">
    <property type="term" value="F:DNA-binding transcription factor activity, RNA polymerase II-specific"/>
    <property type="evidence" value="ECO:0007669"/>
    <property type="project" value="InterPro"/>
</dbReference>
<dbReference type="GO" id="GO:0005634">
    <property type="term" value="C:nucleus"/>
    <property type="evidence" value="ECO:0007669"/>
    <property type="project" value="UniProtKB-SubCell"/>
</dbReference>
<dbReference type="OrthoDB" id="3862662at2759"/>
<organism evidence="9 10">
    <name type="scientific">Coniochaeta ligniaria NRRL 30616</name>
    <dbReference type="NCBI Taxonomy" id="1408157"/>
    <lineage>
        <taxon>Eukaryota</taxon>
        <taxon>Fungi</taxon>
        <taxon>Dikarya</taxon>
        <taxon>Ascomycota</taxon>
        <taxon>Pezizomycotina</taxon>
        <taxon>Sordariomycetes</taxon>
        <taxon>Sordariomycetidae</taxon>
        <taxon>Coniochaetales</taxon>
        <taxon>Coniochaetaceae</taxon>
        <taxon>Coniochaeta</taxon>
    </lineage>
</organism>
<proteinExistence type="predicted"/>
<keyword evidence="4" id="KW-0238">DNA-binding</keyword>
<keyword evidence="10" id="KW-1185">Reference proteome</keyword>
<dbReference type="AlphaFoldDB" id="A0A1J7I5I9"/>
<name>A0A1J7I5I9_9PEZI</name>
<keyword evidence="5" id="KW-0804">Transcription</keyword>
<evidence type="ECO:0000256" key="7">
    <source>
        <dbReference type="SAM" id="MobiDB-lite"/>
    </source>
</evidence>
<evidence type="ECO:0000313" key="9">
    <source>
        <dbReference type="EMBL" id="OIW22627.1"/>
    </source>
</evidence>
<evidence type="ECO:0000259" key="8">
    <source>
        <dbReference type="PROSITE" id="PS50048"/>
    </source>
</evidence>
<evidence type="ECO:0000256" key="3">
    <source>
        <dbReference type="ARBA" id="ARBA00023015"/>
    </source>
</evidence>
<dbReference type="GO" id="GO:0003677">
    <property type="term" value="F:DNA binding"/>
    <property type="evidence" value="ECO:0007669"/>
    <property type="project" value="UniProtKB-KW"/>
</dbReference>
<dbReference type="InterPro" id="IPR001138">
    <property type="entry name" value="Zn2Cys6_DnaBD"/>
</dbReference>
<evidence type="ECO:0000313" key="10">
    <source>
        <dbReference type="Proteomes" id="UP000182658"/>
    </source>
</evidence>
<dbReference type="InterPro" id="IPR036864">
    <property type="entry name" value="Zn2-C6_fun-type_DNA-bd_sf"/>
</dbReference>
<dbReference type="SUPFAM" id="SSF57701">
    <property type="entry name" value="Zn2/Cys6 DNA-binding domain"/>
    <property type="match status" value="1"/>
</dbReference>
<keyword evidence="6" id="KW-0539">Nucleus</keyword>
<comment type="subcellular location">
    <subcellularLocation>
        <location evidence="1">Nucleus</location>
    </subcellularLocation>
</comment>
<dbReference type="PROSITE" id="PS50048">
    <property type="entry name" value="ZN2_CY6_FUNGAL_2"/>
    <property type="match status" value="1"/>
</dbReference>
<dbReference type="Proteomes" id="UP000182658">
    <property type="component" value="Unassembled WGS sequence"/>
</dbReference>
<dbReference type="Gene3D" id="4.10.240.10">
    <property type="entry name" value="Zn(2)-C6 fungal-type DNA-binding domain"/>
    <property type="match status" value="1"/>
</dbReference>
<evidence type="ECO:0000256" key="1">
    <source>
        <dbReference type="ARBA" id="ARBA00004123"/>
    </source>
</evidence>
<dbReference type="GO" id="GO:0008270">
    <property type="term" value="F:zinc ion binding"/>
    <property type="evidence" value="ECO:0007669"/>
    <property type="project" value="InterPro"/>
</dbReference>
<dbReference type="CDD" id="cd00067">
    <property type="entry name" value="GAL4"/>
    <property type="match status" value="1"/>
</dbReference>
<protein>
    <recommendedName>
        <fullName evidence="8">Zn(2)-C6 fungal-type domain-containing protein</fullName>
    </recommendedName>
</protein>
<keyword evidence="2" id="KW-0862">Zinc</keyword>
<dbReference type="PANTHER" id="PTHR37534">
    <property type="entry name" value="TRANSCRIPTIONAL ACTIVATOR PROTEIN UGA3"/>
    <property type="match status" value="1"/>
</dbReference>
<evidence type="ECO:0000256" key="4">
    <source>
        <dbReference type="ARBA" id="ARBA00023125"/>
    </source>
</evidence>
<feature type="domain" description="Zn(2)-C6 fungal-type" evidence="8">
    <location>
        <begin position="15"/>
        <end position="43"/>
    </location>
</feature>
<keyword evidence="3" id="KW-0805">Transcription regulation</keyword>
<dbReference type="InParanoid" id="A0A1J7I5I9"/>
<gene>
    <name evidence="9" type="ORF">CONLIGDRAFT_625967</name>
</gene>
<dbReference type="SMART" id="SM00066">
    <property type="entry name" value="GAL4"/>
    <property type="match status" value="1"/>
</dbReference>